<feature type="region of interest" description="Disordered" evidence="1">
    <location>
        <begin position="1"/>
        <end position="135"/>
    </location>
</feature>
<feature type="compositionally biased region" description="Acidic residues" evidence="1">
    <location>
        <begin position="88"/>
        <end position="105"/>
    </location>
</feature>
<feature type="compositionally biased region" description="Low complexity" evidence="1">
    <location>
        <begin position="9"/>
        <end position="21"/>
    </location>
</feature>
<dbReference type="Proteomes" id="UP000765509">
    <property type="component" value="Unassembled WGS sequence"/>
</dbReference>
<dbReference type="AlphaFoldDB" id="A0A9Q3JTI2"/>
<protein>
    <submittedName>
        <fullName evidence="2">Uncharacterized protein</fullName>
    </submittedName>
</protein>
<feature type="compositionally biased region" description="Polar residues" evidence="1">
    <location>
        <begin position="115"/>
        <end position="135"/>
    </location>
</feature>
<dbReference type="EMBL" id="AVOT02080502">
    <property type="protein sequence ID" value="MBW0567250.1"/>
    <property type="molecule type" value="Genomic_DNA"/>
</dbReference>
<evidence type="ECO:0000313" key="3">
    <source>
        <dbReference type="Proteomes" id="UP000765509"/>
    </source>
</evidence>
<name>A0A9Q3JTI2_9BASI</name>
<gene>
    <name evidence="2" type="ORF">O181_106965</name>
</gene>
<reference evidence="2" key="1">
    <citation type="submission" date="2021-03" db="EMBL/GenBank/DDBJ databases">
        <title>Draft genome sequence of rust myrtle Austropuccinia psidii MF-1, a brazilian biotype.</title>
        <authorList>
            <person name="Quecine M.C."/>
            <person name="Pachon D.M.R."/>
            <person name="Bonatelli M.L."/>
            <person name="Correr F.H."/>
            <person name="Franceschini L.M."/>
            <person name="Leite T.F."/>
            <person name="Margarido G.R.A."/>
            <person name="Almeida C.A."/>
            <person name="Ferrarezi J.A."/>
            <person name="Labate C.A."/>
        </authorList>
    </citation>
    <scope>NUCLEOTIDE SEQUENCE</scope>
    <source>
        <strain evidence="2">MF-1</strain>
    </source>
</reference>
<proteinExistence type="predicted"/>
<keyword evidence="3" id="KW-1185">Reference proteome</keyword>
<accession>A0A9Q3JTI2</accession>
<organism evidence="2 3">
    <name type="scientific">Austropuccinia psidii MF-1</name>
    <dbReference type="NCBI Taxonomy" id="1389203"/>
    <lineage>
        <taxon>Eukaryota</taxon>
        <taxon>Fungi</taxon>
        <taxon>Dikarya</taxon>
        <taxon>Basidiomycota</taxon>
        <taxon>Pucciniomycotina</taxon>
        <taxon>Pucciniomycetes</taxon>
        <taxon>Pucciniales</taxon>
        <taxon>Sphaerophragmiaceae</taxon>
        <taxon>Austropuccinia</taxon>
    </lineage>
</organism>
<feature type="compositionally biased region" description="Basic and acidic residues" evidence="1">
    <location>
        <begin position="41"/>
        <end position="61"/>
    </location>
</feature>
<evidence type="ECO:0000256" key="1">
    <source>
        <dbReference type="SAM" id="MobiDB-lite"/>
    </source>
</evidence>
<sequence length="153" mass="16330">MPVKHSPPARQIRSQARAQASLTPTPRVPLAGTLAVPQLRAKLERGPHMEEAAPSRKEGRGPRRSISLSGVVGGFPGSSRTSLKVQGEDDDEEEENCVEEEESDCTEGVPAPVGASQSIAGQTLAQSDQPVSHQSEQSLLAIMQQMTQIMPNL</sequence>
<comment type="caution">
    <text evidence="2">The sequence shown here is derived from an EMBL/GenBank/DDBJ whole genome shotgun (WGS) entry which is preliminary data.</text>
</comment>
<evidence type="ECO:0000313" key="2">
    <source>
        <dbReference type="EMBL" id="MBW0567250.1"/>
    </source>
</evidence>